<keyword evidence="3" id="KW-0732">Signal</keyword>
<dbReference type="InterPro" id="IPR036179">
    <property type="entry name" value="Ig-like_dom_sf"/>
</dbReference>
<evidence type="ECO:0000256" key="1">
    <source>
        <dbReference type="ARBA" id="ARBA00004479"/>
    </source>
</evidence>
<dbReference type="GO" id="GO:0009897">
    <property type="term" value="C:external side of plasma membrane"/>
    <property type="evidence" value="ECO:0007669"/>
    <property type="project" value="TreeGrafter"/>
</dbReference>
<sequence length="223" mass="24245">VQVSRRDLEGLYLPAALKVIQPYRVVSANGEAQVKCLELRVTLLKGLYGAREACSSILTLTGQREPAVEHQGGVSCSAQMTEGAVEVTVTGLRAADTDSYRCDIEIFFPPPYRRLTGNGTLVHVLGGTARTETFLSHSQSHSPISFLSTEKGNYHLLVYRCVFLFAGPTVGTRAEGGSRTGTCCCTSMLTLCMKHPLSKPPPPKPRNTGVSIDHVMKYHLCFD</sequence>
<dbReference type="Gene3D" id="2.60.40.10">
    <property type="entry name" value="Immunoglobulins"/>
    <property type="match status" value="1"/>
</dbReference>
<evidence type="ECO:0000313" key="10">
    <source>
        <dbReference type="Proteomes" id="UP000694565"/>
    </source>
</evidence>
<dbReference type="GO" id="GO:0050852">
    <property type="term" value="P:T cell receptor signaling pathway"/>
    <property type="evidence" value="ECO:0007669"/>
    <property type="project" value="TreeGrafter"/>
</dbReference>
<keyword evidence="2" id="KW-0812">Transmembrane</keyword>
<dbReference type="SUPFAM" id="SSF48726">
    <property type="entry name" value="Immunoglobulin"/>
    <property type="match status" value="1"/>
</dbReference>
<evidence type="ECO:0000256" key="2">
    <source>
        <dbReference type="ARBA" id="ARBA00022692"/>
    </source>
</evidence>
<accession>A0A8C2XB00</accession>
<keyword evidence="5" id="KW-0472">Membrane</keyword>
<evidence type="ECO:0000256" key="7">
    <source>
        <dbReference type="ARBA" id="ARBA00023180"/>
    </source>
</evidence>
<evidence type="ECO:0000313" key="9">
    <source>
        <dbReference type="Ensembl" id="ENSCLMP00005016017.1"/>
    </source>
</evidence>
<dbReference type="AlphaFoldDB" id="A0A8C2XB00"/>
<dbReference type="Ensembl" id="ENSCLMT00005016987.1">
    <property type="protein sequence ID" value="ENSCLMP00005016017.1"/>
    <property type="gene ID" value="ENSCLMG00005008304.1"/>
</dbReference>
<evidence type="ECO:0000256" key="5">
    <source>
        <dbReference type="ARBA" id="ARBA00023136"/>
    </source>
</evidence>
<dbReference type="PANTHER" id="PTHR11494:SF8">
    <property type="entry name" value="CYTOTOXIC T-LYMPHOCYTE PROTEIN 4"/>
    <property type="match status" value="1"/>
</dbReference>
<name>A0A8C2XB00_CYCLU</name>
<keyword evidence="6" id="KW-1015">Disulfide bond</keyword>
<organism evidence="9 10">
    <name type="scientific">Cyclopterus lumpus</name>
    <name type="common">Lumpsucker</name>
    <dbReference type="NCBI Taxonomy" id="8103"/>
    <lineage>
        <taxon>Eukaryota</taxon>
        <taxon>Metazoa</taxon>
        <taxon>Chordata</taxon>
        <taxon>Craniata</taxon>
        <taxon>Vertebrata</taxon>
        <taxon>Euteleostomi</taxon>
        <taxon>Actinopterygii</taxon>
        <taxon>Neopterygii</taxon>
        <taxon>Teleostei</taxon>
        <taxon>Neoteleostei</taxon>
        <taxon>Acanthomorphata</taxon>
        <taxon>Eupercaria</taxon>
        <taxon>Perciformes</taxon>
        <taxon>Cottioidei</taxon>
        <taxon>Cottales</taxon>
        <taxon>Cyclopteridae</taxon>
        <taxon>Cyclopterus</taxon>
    </lineage>
</organism>
<evidence type="ECO:0000256" key="4">
    <source>
        <dbReference type="ARBA" id="ARBA00022989"/>
    </source>
</evidence>
<reference evidence="9" key="2">
    <citation type="submission" date="2025-09" db="UniProtKB">
        <authorList>
            <consortium name="Ensembl"/>
        </authorList>
    </citation>
    <scope>IDENTIFICATION</scope>
</reference>
<dbReference type="GO" id="GO:0042129">
    <property type="term" value="P:regulation of T cell proliferation"/>
    <property type="evidence" value="ECO:0007669"/>
    <property type="project" value="InterPro"/>
</dbReference>
<dbReference type="PANTHER" id="PTHR11494">
    <property type="entry name" value="CYTOTOXIC T-LYMPHOCYTE PROTEIN"/>
    <property type="match status" value="1"/>
</dbReference>
<evidence type="ECO:0000256" key="3">
    <source>
        <dbReference type="ARBA" id="ARBA00022729"/>
    </source>
</evidence>
<evidence type="ECO:0000256" key="8">
    <source>
        <dbReference type="ARBA" id="ARBA00023319"/>
    </source>
</evidence>
<evidence type="ECO:0000256" key="6">
    <source>
        <dbReference type="ARBA" id="ARBA00023157"/>
    </source>
</evidence>
<reference evidence="9" key="1">
    <citation type="submission" date="2025-08" db="UniProtKB">
        <authorList>
            <consortium name="Ensembl"/>
        </authorList>
    </citation>
    <scope>IDENTIFICATION</scope>
</reference>
<dbReference type="Proteomes" id="UP000694565">
    <property type="component" value="Unplaced"/>
</dbReference>
<proteinExistence type="predicted"/>
<protein>
    <recommendedName>
        <fullName evidence="11">Immunoglobulin V-set domain-containing protein</fullName>
    </recommendedName>
</protein>
<keyword evidence="10" id="KW-1185">Reference proteome</keyword>
<evidence type="ECO:0008006" key="11">
    <source>
        <dbReference type="Google" id="ProtNLM"/>
    </source>
</evidence>
<keyword evidence="4" id="KW-1133">Transmembrane helix</keyword>
<dbReference type="InterPro" id="IPR013783">
    <property type="entry name" value="Ig-like_fold"/>
</dbReference>
<dbReference type="InterPro" id="IPR040216">
    <property type="entry name" value="CTLA4/CD28"/>
</dbReference>
<keyword evidence="7" id="KW-0325">Glycoprotein</keyword>
<keyword evidence="8" id="KW-0393">Immunoglobulin domain</keyword>
<comment type="subcellular location">
    <subcellularLocation>
        <location evidence="1">Membrane</location>
        <topology evidence="1">Single-pass type I membrane protein</topology>
    </subcellularLocation>
</comment>
<dbReference type="GeneTree" id="ENSGT00940000174369"/>